<dbReference type="EMBL" id="KU886224">
    <property type="protein sequence ID" value="ANH51784.1"/>
    <property type="molecule type" value="Genomic_DNA"/>
</dbReference>
<evidence type="ECO:0000313" key="2">
    <source>
        <dbReference type="EMBL" id="ANH51784.1"/>
    </source>
</evidence>
<dbReference type="Proteomes" id="UP000222079">
    <property type="component" value="Segment"/>
</dbReference>
<gene>
    <name evidence="2" type="ORF">RAY_3</name>
</gene>
<evidence type="ECO:0000313" key="3">
    <source>
        <dbReference type="Proteomes" id="UP000222079"/>
    </source>
</evidence>
<reference evidence="2 3" key="1">
    <citation type="submission" date="2016-03" db="EMBL/GenBank/DDBJ databases">
        <authorList>
            <person name="Sharma R."/>
            <person name="Esplin I.N.D."/>
            <person name="Berg J.A."/>
            <person name="Jensen G.L."/>
            <person name="Keele B.R."/>
            <person name="Ward M.E.H."/>
            <person name="Breakwell D.P."/>
            <person name="Hope S."/>
            <person name="Grose J.H."/>
        </authorList>
    </citation>
    <scope>NUCLEOTIDE SEQUENCE [LARGE SCALE GENOMIC DNA]</scope>
</reference>
<keyword evidence="3" id="KW-1185">Reference proteome</keyword>
<accession>A0A173GDK9</accession>
<sequence length="58" mass="6294">MKQNAEIDSSIISTGNIFQAHKPAPVGRCDLSGESQKRSQSMTEEDKAAVAKRFGLTK</sequence>
<protein>
    <submittedName>
        <fullName evidence="2">Uncharacterized protein</fullName>
    </submittedName>
</protein>
<feature type="region of interest" description="Disordered" evidence="1">
    <location>
        <begin position="18"/>
        <end position="58"/>
    </location>
</feature>
<name>A0A173GDK9_9CAUD</name>
<organism evidence="2 3">
    <name type="scientific">Erwinia phage vB_EamM_RAY</name>
    <dbReference type="NCBI Taxonomy" id="1815987"/>
    <lineage>
        <taxon>Viruses</taxon>
        <taxon>Duplodnaviria</taxon>
        <taxon>Heunggongvirae</taxon>
        <taxon>Uroviricota</taxon>
        <taxon>Caudoviricetes</taxon>
        <taxon>Chimalliviridae</taxon>
        <taxon>Agricanvirus</taxon>
        <taxon>Agricanvirus ray</taxon>
    </lineage>
</organism>
<evidence type="ECO:0000256" key="1">
    <source>
        <dbReference type="SAM" id="MobiDB-lite"/>
    </source>
</evidence>
<proteinExistence type="predicted"/>